<protein>
    <recommendedName>
        <fullName evidence="5">FRIGIDA-like protein</fullName>
    </recommendedName>
</protein>
<keyword evidence="4 5" id="KW-0287">Flowering</keyword>
<evidence type="ECO:0000256" key="7">
    <source>
        <dbReference type="SAM" id="MobiDB-lite"/>
    </source>
</evidence>
<evidence type="ECO:0000256" key="1">
    <source>
        <dbReference type="ARBA" id="ARBA00008956"/>
    </source>
</evidence>
<evidence type="ECO:0000256" key="5">
    <source>
        <dbReference type="RuleBase" id="RU364012"/>
    </source>
</evidence>
<gene>
    <name evidence="8" type="ORF">K2173_023839</name>
</gene>
<evidence type="ECO:0000256" key="2">
    <source>
        <dbReference type="ARBA" id="ARBA00022473"/>
    </source>
</evidence>
<feature type="compositionally biased region" description="Basic residues" evidence="7">
    <location>
        <begin position="454"/>
        <end position="465"/>
    </location>
</feature>
<keyword evidence="9" id="KW-1185">Reference proteome</keyword>
<feature type="coiled-coil region" evidence="6">
    <location>
        <begin position="15"/>
        <end position="42"/>
    </location>
</feature>
<dbReference type="GO" id="GO:0030154">
    <property type="term" value="P:cell differentiation"/>
    <property type="evidence" value="ECO:0007669"/>
    <property type="project" value="UniProtKB-KW"/>
</dbReference>
<keyword evidence="2 5" id="KW-0217">Developmental protein</keyword>
<dbReference type="GO" id="GO:0009908">
    <property type="term" value="P:flower development"/>
    <property type="evidence" value="ECO:0007669"/>
    <property type="project" value="UniProtKB-KW"/>
</dbReference>
<comment type="caution">
    <text evidence="8">The sequence shown here is derived from an EMBL/GenBank/DDBJ whole genome shotgun (WGS) entry which is preliminary data.</text>
</comment>
<dbReference type="EMBL" id="JAIWQS010000005">
    <property type="protein sequence ID" value="KAJ8766592.1"/>
    <property type="molecule type" value="Genomic_DNA"/>
</dbReference>
<name>A0AAV8TIC0_9ROSI</name>
<dbReference type="AlphaFoldDB" id="A0AAV8TIC0"/>
<accession>A0AAV8TIC0</accession>
<dbReference type="PANTHER" id="PTHR31791:SF47">
    <property type="entry name" value="INACTIVE FRIGIDA-LIKE PROTEIN 2"/>
    <property type="match status" value="1"/>
</dbReference>
<evidence type="ECO:0000256" key="4">
    <source>
        <dbReference type="ARBA" id="ARBA00023089"/>
    </source>
</evidence>
<dbReference type="Pfam" id="PF07899">
    <property type="entry name" value="Frigida"/>
    <property type="match status" value="1"/>
</dbReference>
<organism evidence="8 9">
    <name type="scientific">Erythroxylum novogranatense</name>
    <dbReference type="NCBI Taxonomy" id="1862640"/>
    <lineage>
        <taxon>Eukaryota</taxon>
        <taxon>Viridiplantae</taxon>
        <taxon>Streptophyta</taxon>
        <taxon>Embryophyta</taxon>
        <taxon>Tracheophyta</taxon>
        <taxon>Spermatophyta</taxon>
        <taxon>Magnoliopsida</taxon>
        <taxon>eudicotyledons</taxon>
        <taxon>Gunneridae</taxon>
        <taxon>Pentapetalae</taxon>
        <taxon>rosids</taxon>
        <taxon>fabids</taxon>
        <taxon>Malpighiales</taxon>
        <taxon>Erythroxylaceae</taxon>
        <taxon>Erythroxylum</taxon>
    </lineage>
</organism>
<keyword evidence="3 5" id="KW-0221">Differentiation</keyword>
<dbReference type="Proteomes" id="UP001159364">
    <property type="component" value="Linkage Group LG05"/>
</dbReference>
<evidence type="ECO:0000256" key="3">
    <source>
        <dbReference type="ARBA" id="ARBA00022782"/>
    </source>
</evidence>
<keyword evidence="6" id="KW-0175">Coiled coil</keyword>
<evidence type="ECO:0000313" key="8">
    <source>
        <dbReference type="EMBL" id="KAJ8766592.1"/>
    </source>
</evidence>
<dbReference type="InterPro" id="IPR012474">
    <property type="entry name" value="Frigida"/>
</dbReference>
<feature type="region of interest" description="Disordered" evidence="7">
    <location>
        <begin position="115"/>
        <end position="151"/>
    </location>
</feature>
<reference evidence="8 9" key="1">
    <citation type="submission" date="2021-09" db="EMBL/GenBank/DDBJ databases">
        <title>Genomic insights and catalytic innovation underlie evolution of tropane alkaloids biosynthesis.</title>
        <authorList>
            <person name="Wang Y.-J."/>
            <person name="Tian T."/>
            <person name="Huang J.-P."/>
            <person name="Huang S.-X."/>
        </authorList>
    </citation>
    <scope>NUCLEOTIDE SEQUENCE [LARGE SCALE GENOMIC DNA]</scope>
    <source>
        <strain evidence="8">KIB-2018</strain>
        <tissue evidence="8">Leaf</tissue>
    </source>
</reference>
<feature type="compositionally biased region" description="Polar residues" evidence="7">
    <location>
        <begin position="115"/>
        <end position="127"/>
    </location>
</feature>
<proteinExistence type="inferred from homology"/>
<evidence type="ECO:0000313" key="9">
    <source>
        <dbReference type="Proteomes" id="UP001159364"/>
    </source>
</evidence>
<feature type="compositionally biased region" description="Basic and acidic residues" evidence="7">
    <location>
        <begin position="129"/>
        <end position="139"/>
    </location>
</feature>
<feature type="compositionally biased region" description="Polar residues" evidence="7">
    <location>
        <begin position="494"/>
        <end position="503"/>
    </location>
</feature>
<evidence type="ECO:0000256" key="6">
    <source>
        <dbReference type="SAM" id="Coils"/>
    </source>
</evidence>
<dbReference type="PANTHER" id="PTHR31791">
    <property type="entry name" value="FRIGIDA-LIKE PROTEIN 3-RELATED"/>
    <property type="match status" value="1"/>
</dbReference>
<comment type="similarity">
    <text evidence="1 5">Belongs to the Frigida family.</text>
</comment>
<sequence>MADHPPPIPQRPPSLRTIELALKQIDTKKKNLKRAYDDLQAHSSLLSPSFSLPWPDLDGHFTSLQTHLNLRFQFLLQSFESSLETQNNDLPPSCHRLNSVSAMDKLCSAGNELKNVSSGDQSMTCDNPSDGRVDSEVTRSGDPSSSKEGLDNPVVARPELVAFCQKMNGKGLRKYLIVHGKERRKIRAELFSAMRVAPDLGTLVLDAMDGFYPAKLHLKGAEEQDLNRLRKGCSDLLEALMLIKPNLSDEVRERAKTLALEWKNKVTLNWEAPLEALCFLYLLMGYGLQSVFDVSELVDYLVVVARFKQAPHLCRAFGMGDKVADIISKLIDSSKQLLAVKFIFEFGLTDKFQPVPLLNAHLKDCKIFTKKVCKDKNASFKYQNEVRSREVNSLKSVLKLVEEHNLESELPTSELKKRIGILENQKENANAISKQLATSADNRSQQQLQAGKLKQIKKQKGKQQPKKQLQQSGNKRPRIVAPPSPAAGPFIGHGSSSISPYQHSHLQPAPMLPTAGSYGVVGSSIPVAPYVGSSAQPYGLVGSAVCFAGNSGPTATYQYSSESHTPSVYYERPAGYGGYSYPPQHHQPYYPM</sequence>
<feature type="region of interest" description="Disordered" evidence="7">
    <location>
        <begin position="437"/>
        <end position="503"/>
    </location>
</feature>